<dbReference type="GO" id="GO:0008270">
    <property type="term" value="F:zinc ion binding"/>
    <property type="evidence" value="ECO:0007669"/>
    <property type="project" value="TreeGrafter"/>
</dbReference>
<dbReference type="PANTHER" id="PTHR12283:SF6">
    <property type="entry name" value="GLUTAMINYL-PEPTIDE CYCLOTRANSFERASE-RELATED"/>
    <property type="match status" value="1"/>
</dbReference>
<dbReference type="SUPFAM" id="SSF53187">
    <property type="entry name" value="Zn-dependent exopeptidases"/>
    <property type="match status" value="1"/>
</dbReference>
<evidence type="ECO:0000313" key="5">
    <source>
        <dbReference type="EMBL" id="SVA91005.1"/>
    </source>
</evidence>
<dbReference type="AlphaFoldDB" id="A0A381ZP22"/>
<dbReference type="InterPro" id="IPR040234">
    <property type="entry name" value="QC/QCL"/>
</dbReference>
<reference evidence="5" key="1">
    <citation type="submission" date="2018-05" db="EMBL/GenBank/DDBJ databases">
        <authorList>
            <person name="Lanie J.A."/>
            <person name="Ng W.-L."/>
            <person name="Kazmierczak K.M."/>
            <person name="Andrzejewski T.M."/>
            <person name="Davidsen T.M."/>
            <person name="Wayne K.J."/>
            <person name="Tettelin H."/>
            <person name="Glass J.I."/>
            <person name="Rusch D."/>
            <person name="Podicherti R."/>
            <person name="Tsui H.-C.T."/>
            <person name="Winkler M.E."/>
        </authorList>
    </citation>
    <scope>NUCLEOTIDE SEQUENCE</scope>
</reference>
<evidence type="ECO:0000256" key="1">
    <source>
        <dbReference type="ARBA" id="ARBA00022679"/>
    </source>
</evidence>
<dbReference type="EMBL" id="UINC01022092">
    <property type="protein sequence ID" value="SVA91005.1"/>
    <property type="molecule type" value="Genomic_DNA"/>
</dbReference>
<dbReference type="Pfam" id="PF04389">
    <property type="entry name" value="Peptidase_M28"/>
    <property type="match status" value="1"/>
</dbReference>
<evidence type="ECO:0000259" key="4">
    <source>
        <dbReference type="Pfam" id="PF04389"/>
    </source>
</evidence>
<dbReference type="PANTHER" id="PTHR12283">
    <property type="entry name" value="GLUTAMINYL-PEPTIDE CYCLOTRANSFERASE"/>
    <property type="match status" value="1"/>
</dbReference>
<name>A0A381ZP22_9ZZZZ</name>
<organism evidence="5">
    <name type="scientific">marine metagenome</name>
    <dbReference type="NCBI Taxonomy" id="408172"/>
    <lineage>
        <taxon>unclassified sequences</taxon>
        <taxon>metagenomes</taxon>
        <taxon>ecological metagenomes</taxon>
    </lineage>
</organism>
<feature type="region of interest" description="Disordered" evidence="3">
    <location>
        <begin position="140"/>
        <end position="159"/>
    </location>
</feature>
<protein>
    <recommendedName>
        <fullName evidence="4">Peptidase M28 domain-containing protein</fullName>
    </recommendedName>
</protein>
<dbReference type="Gene3D" id="3.40.630.10">
    <property type="entry name" value="Zn peptidases"/>
    <property type="match status" value="1"/>
</dbReference>
<accession>A0A381ZP22</accession>
<evidence type="ECO:0000256" key="2">
    <source>
        <dbReference type="ARBA" id="ARBA00023315"/>
    </source>
</evidence>
<evidence type="ECO:0000256" key="3">
    <source>
        <dbReference type="SAM" id="MobiDB-lite"/>
    </source>
</evidence>
<keyword evidence="1" id="KW-0808">Transferase</keyword>
<dbReference type="InterPro" id="IPR007484">
    <property type="entry name" value="Peptidase_M28"/>
</dbReference>
<keyword evidence="2" id="KW-0012">Acyltransferase</keyword>
<dbReference type="GO" id="GO:0016603">
    <property type="term" value="F:glutaminyl-peptide cyclotransferase activity"/>
    <property type="evidence" value="ECO:0007669"/>
    <property type="project" value="TreeGrafter"/>
</dbReference>
<feature type="domain" description="Peptidase M28" evidence="4">
    <location>
        <begin position="117"/>
        <end position="327"/>
    </location>
</feature>
<dbReference type="PROSITE" id="PS51257">
    <property type="entry name" value="PROKAR_LIPOPROTEIN"/>
    <property type="match status" value="1"/>
</dbReference>
<sequence>MKMKTEMIKIVDSFVSLKKLIFVILMGPSIALLGCGDDVSESSRVTATRVERPDFDAARAFEDLVTQVDFGSRVPGTEAHRLQLEWMEAQLREVADTVIIDPFDWVTSEGESLNLTNVIARFGTNFDRRILLLTHWDSRPTADQSSDEASKSMSVPGANDGASGTAVLLELARMFSEQAPPLGVDLLFTDGEDYGPTTDDMFLGASHYAKNRAKADDPSFAILLDMVADMDPSFPVEAYSLENAPQVVQRVWTVASDLGYGRYFPMSSTSRVLDDHLKLIEVGIPTIDIIDFDYGPSNSFWHTLRDIPENTSSRTLLMVGDVVAEVVYRNR</sequence>
<proteinExistence type="predicted"/>
<gene>
    <name evidence="5" type="ORF">METZ01_LOCUS143859</name>
</gene>